<evidence type="ECO:0000313" key="2">
    <source>
        <dbReference type="Proteomes" id="UP000269154"/>
    </source>
</evidence>
<organism evidence="1 2">
    <name type="scientific">Okeania hirsuta</name>
    <dbReference type="NCBI Taxonomy" id="1458930"/>
    <lineage>
        <taxon>Bacteria</taxon>
        <taxon>Bacillati</taxon>
        <taxon>Cyanobacteriota</taxon>
        <taxon>Cyanophyceae</taxon>
        <taxon>Oscillatoriophycideae</taxon>
        <taxon>Oscillatoriales</taxon>
        <taxon>Microcoleaceae</taxon>
        <taxon>Okeania</taxon>
    </lineage>
</organism>
<dbReference type="Proteomes" id="UP000269154">
    <property type="component" value="Unassembled WGS sequence"/>
</dbReference>
<comment type="caution">
    <text evidence="1">The sequence shown here is derived from an EMBL/GenBank/DDBJ whole genome shotgun (WGS) entry which is preliminary data.</text>
</comment>
<proteinExistence type="predicted"/>
<name>A0A3N6P8X9_9CYAN</name>
<keyword evidence="2" id="KW-1185">Reference proteome</keyword>
<gene>
    <name evidence="1" type="ORF">D5R40_32165</name>
</gene>
<reference evidence="1 2" key="1">
    <citation type="journal article" date="2018" name="ACS Chem. Biol.">
        <title>Ketoreductase domain dysfunction expands chemodiversity: malyngamide biosynthesis in the cyanobacterium Okeania hirsuta.</title>
        <authorList>
            <person name="Moss N.A."/>
            <person name="Leao T."/>
            <person name="Rankin M."/>
            <person name="McCullough T.M."/>
            <person name="Qu P."/>
            <person name="Korobeynikov A."/>
            <person name="Smith J.L."/>
            <person name="Gerwick L."/>
            <person name="Gerwick W.H."/>
        </authorList>
    </citation>
    <scope>NUCLEOTIDE SEQUENCE [LARGE SCALE GENOMIC DNA]</scope>
    <source>
        <strain evidence="1 2">PAB10Feb10-1</strain>
    </source>
</reference>
<protein>
    <submittedName>
        <fullName evidence="1">Uncharacterized protein</fullName>
    </submittedName>
</protein>
<accession>A0A3N6P8X9</accession>
<dbReference type="AlphaFoldDB" id="A0A3N6P8X9"/>
<evidence type="ECO:0000313" key="1">
    <source>
        <dbReference type="EMBL" id="RQH20292.1"/>
    </source>
</evidence>
<dbReference type="EMBL" id="RCBY01000424">
    <property type="protein sequence ID" value="RQH20292.1"/>
    <property type="molecule type" value="Genomic_DNA"/>
</dbReference>
<sequence>MQVQFQCGFHSRGAGEWGGGRGVGEWGSRGVGEEGSGGVVNIRIININIMSALYRLCRPKGEYLQEI</sequence>